<dbReference type="PANTHER" id="PTHR43201">
    <property type="entry name" value="ACYL-COA SYNTHETASE"/>
    <property type="match status" value="1"/>
</dbReference>
<dbReference type="Gene3D" id="3.30.300.30">
    <property type="match status" value="1"/>
</dbReference>
<evidence type="ECO:0000259" key="1">
    <source>
        <dbReference type="Pfam" id="PF00501"/>
    </source>
</evidence>
<dbReference type="HOGENOM" id="CLU_000022_59_7_1"/>
<gene>
    <name evidence="3" type="ORF">M422DRAFT_210533</name>
</gene>
<dbReference type="AlphaFoldDB" id="A0A0C9UVW5"/>
<dbReference type="InterPro" id="IPR045851">
    <property type="entry name" value="AMP-bd_C_sf"/>
</dbReference>
<evidence type="ECO:0000259" key="2">
    <source>
        <dbReference type="Pfam" id="PF13193"/>
    </source>
</evidence>
<dbReference type="InterPro" id="IPR042099">
    <property type="entry name" value="ANL_N_sf"/>
</dbReference>
<reference evidence="3 4" key="1">
    <citation type="submission" date="2014-06" db="EMBL/GenBank/DDBJ databases">
        <title>Evolutionary Origins and Diversification of the Mycorrhizal Mutualists.</title>
        <authorList>
            <consortium name="DOE Joint Genome Institute"/>
            <consortium name="Mycorrhizal Genomics Consortium"/>
            <person name="Kohler A."/>
            <person name="Kuo A."/>
            <person name="Nagy L.G."/>
            <person name="Floudas D."/>
            <person name="Copeland A."/>
            <person name="Barry K.W."/>
            <person name="Cichocki N."/>
            <person name="Veneault-Fourrey C."/>
            <person name="LaButti K."/>
            <person name="Lindquist E.A."/>
            <person name="Lipzen A."/>
            <person name="Lundell T."/>
            <person name="Morin E."/>
            <person name="Murat C."/>
            <person name="Riley R."/>
            <person name="Ohm R."/>
            <person name="Sun H."/>
            <person name="Tunlid A."/>
            <person name="Henrissat B."/>
            <person name="Grigoriev I.V."/>
            <person name="Hibbett D.S."/>
            <person name="Martin F."/>
        </authorList>
    </citation>
    <scope>NUCLEOTIDE SEQUENCE [LARGE SCALE GENOMIC DNA]</scope>
    <source>
        <strain evidence="3 4">SS14</strain>
    </source>
</reference>
<dbReference type="Proteomes" id="UP000054279">
    <property type="component" value="Unassembled WGS sequence"/>
</dbReference>
<sequence>MLVPTSSLPGILKRNVPRLACSIRRKSSLTLSAVEGPLQPPLSNLTLSEYFRTEILAKHYARPALICLQESIRPHGGPPSHNMNVTKYLYWDFQELDRHVEAFARGLVGLGVRRGDRVAVVMGNTSAYAILQWACAKIGAILVTLNPAYRAHEFVAALRLVGASTLLVVPNLRSSDYLAALLHVLPSLGSSAPDNIQTEGLPELKRLIMVDNTSDNSRFTAAMGIMKAAIDFREVFTWKPSVREDSTIVETAKIMDKDDVINLQFTSGTTGLPKAVSLTHQLLNNGLSIGRCMKFTPEDKLCNVPPLFHCFGLVLGNLAAWTHGAAVVYPAESFDPKPIVDSLVQEQCTGLHGVPTHFLGVLEEVKRRGGVKLPRLRTGIAAGSPIPEELMRQLIEKLNLTELTIAYGMTETSPVSFQTVPSDPVKKRVETVGRVQPHVKAKVVDLKGDVVPVGTPGELCVAGYLVQKGYWNDPEQTDAVMKRHSGSDDLWMHTGDEVIMDEEGYLRVISRIKDIIIRGGENLFPIQIENVITNHQSIREAAVISVPDPKYGEVVGVWIVRHTDKPRVSREDIREWVGKQMNPQNRPAWIWFVNEEGVEEELPKTPSGKIQKHILRKWGSAWASVGVGKV</sequence>
<feature type="domain" description="AMP-dependent synthetase/ligase" evidence="1">
    <location>
        <begin position="87"/>
        <end position="471"/>
    </location>
</feature>
<dbReference type="GO" id="GO:0031956">
    <property type="term" value="F:medium-chain fatty acid-CoA ligase activity"/>
    <property type="evidence" value="ECO:0007669"/>
    <property type="project" value="TreeGrafter"/>
</dbReference>
<dbReference type="InterPro" id="IPR025110">
    <property type="entry name" value="AMP-bd_C"/>
</dbReference>
<name>A0A0C9UVW5_SPHS4</name>
<dbReference type="Pfam" id="PF13193">
    <property type="entry name" value="AMP-binding_C"/>
    <property type="match status" value="1"/>
</dbReference>
<organism evidence="3 4">
    <name type="scientific">Sphaerobolus stellatus (strain SS14)</name>
    <dbReference type="NCBI Taxonomy" id="990650"/>
    <lineage>
        <taxon>Eukaryota</taxon>
        <taxon>Fungi</taxon>
        <taxon>Dikarya</taxon>
        <taxon>Basidiomycota</taxon>
        <taxon>Agaricomycotina</taxon>
        <taxon>Agaricomycetes</taxon>
        <taxon>Phallomycetidae</taxon>
        <taxon>Geastrales</taxon>
        <taxon>Sphaerobolaceae</taxon>
        <taxon>Sphaerobolus</taxon>
    </lineage>
</organism>
<dbReference type="GO" id="GO:0006631">
    <property type="term" value="P:fatty acid metabolic process"/>
    <property type="evidence" value="ECO:0007669"/>
    <property type="project" value="TreeGrafter"/>
</dbReference>
<dbReference type="PROSITE" id="PS00455">
    <property type="entry name" value="AMP_BINDING"/>
    <property type="match status" value="1"/>
</dbReference>
<dbReference type="InterPro" id="IPR000873">
    <property type="entry name" value="AMP-dep_synth/lig_dom"/>
</dbReference>
<dbReference type="InterPro" id="IPR020845">
    <property type="entry name" value="AMP-binding_CS"/>
</dbReference>
<evidence type="ECO:0008006" key="5">
    <source>
        <dbReference type="Google" id="ProtNLM"/>
    </source>
</evidence>
<protein>
    <recommendedName>
        <fullName evidence="5">4-coumarate--CoA ligase</fullName>
    </recommendedName>
</protein>
<evidence type="ECO:0000313" key="3">
    <source>
        <dbReference type="EMBL" id="KIJ39009.1"/>
    </source>
</evidence>
<dbReference type="EMBL" id="KN837155">
    <property type="protein sequence ID" value="KIJ39009.1"/>
    <property type="molecule type" value="Genomic_DNA"/>
</dbReference>
<dbReference type="Gene3D" id="3.40.50.12780">
    <property type="entry name" value="N-terminal domain of ligase-like"/>
    <property type="match status" value="1"/>
</dbReference>
<dbReference type="OrthoDB" id="10253115at2759"/>
<feature type="domain" description="AMP-binding enzyme C-terminal" evidence="2">
    <location>
        <begin position="527"/>
        <end position="609"/>
    </location>
</feature>
<evidence type="ECO:0000313" key="4">
    <source>
        <dbReference type="Proteomes" id="UP000054279"/>
    </source>
</evidence>
<proteinExistence type="predicted"/>
<dbReference type="SUPFAM" id="SSF56801">
    <property type="entry name" value="Acetyl-CoA synthetase-like"/>
    <property type="match status" value="1"/>
</dbReference>
<dbReference type="Pfam" id="PF00501">
    <property type="entry name" value="AMP-binding"/>
    <property type="match status" value="1"/>
</dbReference>
<dbReference type="PANTHER" id="PTHR43201:SF30">
    <property type="entry name" value="AMP-DEPENDENT SYNTHETASE_LIGASE DOMAIN-CONTAINING PROTEIN"/>
    <property type="match status" value="1"/>
</dbReference>
<accession>A0A0C9UVW5</accession>
<keyword evidence="4" id="KW-1185">Reference proteome</keyword>